<dbReference type="PRINTS" id="PR00420">
    <property type="entry name" value="RNGMNOXGNASE"/>
</dbReference>
<evidence type="ECO:0000259" key="1">
    <source>
        <dbReference type="Pfam" id="PF01494"/>
    </source>
</evidence>
<dbReference type="InterPro" id="IPR011777">
    <property type="entry name" value="Geranylgeranyl_Rdtase_fam"/>
</dbReference>
<dbReference type="EMBL" id="PFAV01000073">
    <property type="protein sequence ID" value="PIR90843.1"/>
    <property type="molecule type" value="Genomic_DNA"/>
</dbReference>
<dbReference type="GO" id="GO:0071949">
    <property type="term" value="F:FAD binding"/>
    <property type="evidence" value="ECO:0007669"/>
    <property type="project" value="InterPro"/>
</dbReference>
<evidence type="ECO:0000313" key="3">
    <source>
        <dbReference type="Proteomes" id="UP000228906"/>
    </source>
</evidence>
<reference evidence="3" key="1">
    <citation type="submission" date="2017-09" db="EMBL/GenBank/DDBJ databases">
        <title>Depth-based differentiation of microbial function through sediment-hosted aquifers and enrichment of novel symbionts in the deep terrestrial subsurface.</title>
        <authorList>
            <person name="Probst A.J."/>
            <person name="Ladd B."/>
            <person name="Jarett J.K."/>
            <person name="Geller-Mcgrath D.E."/>
            <person name="Sieber C.M.K."/>
            <person name="Emerson J.B."/>
            <person name="Anantharaman K."/>
            <person name="Thomas B.C."/>
            <person name="Malmstrom R."/>
            <person name="Stieglmeier M."/>
            <person name="Klingl A."/>
            <person name="Woyke T."/>
            <person name="Ryan C.M."/>
            <person name="Banfield J.F."/>
        </authorList>
    </citation>
    <scope>NUCLEOTIDE SEQUENCE [LARGE SCALE GENOMIC DNA]</scope>
</reference>
<evidence type="ECO:0000313" key="2">
    <source>
        <dbReference type="EMBL" id="PIR90843.1"/>
    </source>
</evidence>
<dbReference type="AlphaFoldDB" id="A0A2H0UVL1"/>
<dbReference type="GO" id="GO:0016628">
    <property type="term" value="F:oxidoreductase activity, acting on the CH-CH group of donors, NAD or NADP as acceptor"/>
    <property type="evidence" value="ECO:0007669"/>
    <property type="project" value="InterPro"/>
</dbReference>
<dbReference type="PANTHER" id="PTHR42685:SF22">
    <property type="entry name" value="CONDITIONED MEDIUM FACTOR RECEPTOR 1"/>
    <property type="match status" value="1"/>
</dbReference>
<proteinExistence type="predicted"/>
<accession>A0A2H0UVL1</accession>
<dbReference type="SUPFAM" id="SSF51905">
    <property type="entry name" value="FAD/NAD(P)-binding domain"/>
    <property type="match status" value="1"/>
</dbReference>
<gene>
    <name evidence="2" type="ORF">COU03_03995</name>
</gene>
<dbReference type="Pfam" id="PF12831">
    <property type="entry name" value="FAD_oxidored"/>
    <property type="match status" value="1"/>
</dbReference>
<name>A0A2H0UVL1_9BACT</name>
<sequence length="347" mass="38944">MKNKKIYDVVIIGAGPAGLAAAEILAQANKKVIILEKNKVVGQKVCAGGLTTKDLKEFNLPEFIVEKQFQQILLHIGKRSIKMQLDKPWIWTCDREKLGQWQTEQAAKAGAEIILNCTALKISNNFVSTNNGLNFYFNYLIGADGANSLVRKYLGLATKKLATAIQYLVPHVNFNNLEIFFDAKKLGPRYLWVFPHKNYVSIGIGADPRFISPVKLKNYLDDWCMKHGLNPKEYPLQAAPINYDYQGLEFNNIFLTGDAAGLTSGTTGEGIYSAIVSGQEVAQKIIDPNYDLLKIKKILRDKKLKEKFLTFFKINKLLASAILSLGAIKLAKNKKFRQKMIRSLAER</sequence>
<dbReference type="Pfam" id="PF01494">
    <property type="entry name" value="FAD_binding_3"/>
    <property type="match status" value="1"/>
</dbReference>
<organism evidence="2 3">
    <name type="scientific">bacterium (Candidatus Gribaldobacteria) CG10_big_fil_rev_8_21_14_0_10_41_12</name>
    <dbReference type="NCBI Taxonomy" id="2014277"/>
    <lineage>
        <taxon>Bacteria</taxon>
        <taxon>Candidatus Gribaldobacteria</taxon>
    </lineage>
</organism>
<dbReference type="InterPro" id="IPR050407">
    <property type="entry name" value="Geranylgeranyl_reductase"/>
</dbReference>
<dbReference type="Proteomes" id="UP000228906">
    <property type="component" value="Unassembled WGS sequence"/>
</dbReference>
<dbReference type="NCBIfam" id="TIGR02032">
    <property type="entry name" value="GG-red-SF"/>
    <property type="match status" value="1"/>
</dbReference>
<feature type="domain" description="FAD-binding" evidence="1">
    <location>
        <begin position="138"/>
        <end position="286"/>
    </location>
</feature>
<dbReference type="InterPro" id="IPR036188">
    <property type="entry name" value="FAD/NAD-bd_sf"/>
</dbReference>
<dbReference type="Gene3D" id="3.50.50.60">
    <property type="entry name" value="FAD/NAD(P)-binding domain"/>
    <property type="match status" value="1"/>
</dbReference>
<dbReference type="InterPro" id="IPR002938">
    <property type="entry name" value="FAD-bd"/>
</dbReference>
<protein>
    <recommendedName>
        <fullName evidence="1">FAD-binding domain-containing protein</fullName>
    </recommendedName>
</protein>
<dbReference type="PANTHER" id="PTHR42685">
    <property type="entry name" value="GERANYLGERANYL DIPHOSPHATE REDUCTASE"/>
    <property type="match status" value="1"/>
</dbReference>
<comment type="caution">
    <text evidence="2">The sequence shown here is derived from an EMBL/GenBank/DDBJ whole genome shotgun (WGS) entry which is preliminary data.</text>
</comment>